<dbReference type="EMBL" id="FNVO01000031">
    <property type="protein sequence ID" value="SEG91929.1"/>
    <property type="molecule type" value="Genomic_DNA"/>
</dbReference>
<dbReference type="PANTHER" id="PTHR13812">
    <property type="entry name" value="KETIMINE REDUCTASE MU-CRYSTALLIN"/>
    <property type="match status" value="1"/>
</dbReference>
<dbReference type="InterPro" id="IPR003462">
    <property type="entry name" value="ODC_Mu_crystall"/>
</dbReference>
<sequence>MTAATESVLLLDGADVDALASVGLGLRAAEEAARTAVSGAAVTGRVQVNGPVAWMRILAGTITPLDVIGYKQFHRVGDHVRYHVHLFRESTGEPIAVVDGRRITSLRTSATAAVAARHRLGDRPVRLGVVGSGEEAWEGLRALAGALNLESVDVFSPTEANRLRFAERARTELGLAATAVGSSPEATRDHDAVYVATSSHHTPFLTADQVTGVGWLGLIGSTMPVHREAQGEVFLAAAEVVVDTPDSVHESGDCIEAKELGWDHTAAVLLGAHLDAEARRSGMTVFKSVGSVEQDLVLALHLVHAARAEGAGRQVPSVASLRVMR</sequence>
<dbReference type="RefSeq" id="WP_103944318.1">
    <property type="nucleotide sequence ID" value="NZ_FNVO01000031.1"/>
</dbReference>
<dbReference type="Proteomes" id="UP000236723">
    <property type="component" value="Unassembled WGS sequence"/>
</dbReference>
<dbReference type="OrthoDB" id="7209364at2"/>
<proteinExistence type="predicted"/>
<organism evidence="1 2">
    <name type="scientific">Thermomonospora echinospora</name>
    <dbReference type="NCBI Taxonomy" id="1992"/>
    <lineage>
        <taxon>Bacteria</taxon>
        <taxon>Bacillati</taxon>
        <taxon>Actinomycetota</taxon>
        <taxon>Actinomycetes</taxon>
        <taxon>Streptosporangiales</taxon>
        <taxon>Thermomonosporaceae</taxon>
        <taxon>Thermomonospora</taxon>
    </lineage>
</organism>
<accession>A0A1H6E3S3</accession>
<dbReference type="GO" id="GO:0005737">
    <property type="term" value="C:cytoplasm"/>
    <property type="evidence" value="ECO:0007669"/>
    <property type="project" value="TreeGrafter"/>
</dbReference>
<dbReference type="SUPFAM" id="SSF51735">
    <property type="entry name" value="NAD(P)-binding Rossmann-fold domains"/>
    <property type="match status" value="1"/>
</dbReference>
<dbReference type="PANTHER" id="PTHR13812:SF19">
    <property type="entry name" value="KETIMINE REDUCTASE MU-CRYSTALLIN"/>
    <property type="match status" value="1"/>
</dbReference>
<gene>
    <name evidence="1" type="ORF">SAMN04489712_13132</name>
</gene>
<keyword evidence="2" id="KW-1185">Reference proteome</keyword>
<dbReference type="InterPro" id="IPR036291">
    <property type="entry name" value="NAD(P)-bd_dom_sf"/>
</dbReference>
<dbReference type="AlphaFoldDB" id="A0A1H6E3S3"/>
<dbReference type="InterPro" id="IPR023401">
    <property type="entry name" value="ODC_N"/>
</dbReference>
<dbReference type="Pfam" id="PF02423">
    <property type="entry name" value="OCD_Mu_crystall"/>
    <property type="match status" value="1"/>
</dbReference>
<dbReference type="Gene3D" id="3.40.50.720">
    <property type="entry name" value="NAD(P)-binding Rossmann-like Domain"/>
    <property type="match status" value="1"/>
</dbReference>
<reference evidence="2" key="1">
    <citation type="submission" date="2016-10" db="EMBL/GenBank/DDBJ databases">
        <authorList>
            <person name="Varghese N."/>
            <person name="Submissions S."/>
        </authorList>
    </citation>
    <scope>NUCLEOTIDE SEQUENCE [LARGE SCALE GENOMIC DNA]</scope>
    <source>
        <strain evidence="2">DSM 43163</strain>
    </source>
</reference>
<name>A0A1H6E3S3_9ACTN</name>
<protein>
    <submittedName>
        <fullName evidence="1">Ornithine cyclodeaminase</fullName>
    </submittedName>
</protein>
<dbReference type="Gene3D" id="3.30.1780.10">
    <property type="entry name" value="ornithine cyclodeaminase, domain 1"/>
    <property type="match status" value="1"/>
</dbReference>
<evidence type="ECO:0000313" key="2">
    <source>
        <dbReference type="Proteomes" id="UP000236723"/>
    </source>
</evidence>
<evidence type="ECO:0000313" key="1">
    <source>
        <dbReference type="EMBL" id="SEG91929.1"/>
    </source>
</evidence>